<evidence type="ECO:0000313" key="4">
    <source>
        <dbReference type="Proteomes" id="UP000608345"/>
    </source>
</evidence>
<comment type="caution">
    <text evidence="3">The sequence shown here is derived from an EMBL/GenBank/DDBJ whole genome shotgun (WGS) entry which is preliminary data.</text>
</comment>
<accession>A0A918JMB6</accession>
<dbReference type="Proteomes" id="UP000608345">
    <property type="component" value="Unassembled WGS sequence"/>
</dbReference>
<gene>
    <name evidence="3" type="ORF">GCM10011450_19450</name>
</gene>
<dbReference type="RefSeq" id="WP_189385290.1">
    <property type="nucleotide sequence ID" value="NZ_BAABFY010000017.1"/>
</dbReference>
<dbReference type="AlphaFoldDB" id="A0A918JMB6"/>
<sequence>MMKTGKPNTQKNQQGVAAIEFALTISVLLVICFAIVSYGMLMWTQQKVSHIAGDSARVGLQQSIQGNALYAQEACNHAKVMVATDFILKDFAEAPKFCDFKQVACSWDSKQKCLQLTIAVTVDGLPLVNMVQAVGNLLSKDTDTKSWIPSALSATSTVKITDL</sequence>
<keyword evidence="1" id="KW-0812">Transmembrane</keyword>
<dbReference type="EMBL" id="BMYS01000013">
    <property type="protein sequence ID" value="GGW89288.1"/>
    <property type="molecule type" value="Genomic_DNA"/>
</dbReference>
<evidence type="ECO:0000259" key="2">
    <source>
        <dbReference type="Pfam" id="PF07811"/>
    </source>
</evidence>
<protein>
    <recommendedName>
        <fullName evidence="2">TadE-like domain-containing protein</fullName>
    </recommendedName>
</protein>
<organism evidence="3 4">
    <name type="scientific">Advenella faeciporci</name>
    <dbReference type="NCBI Taxonomy" id="797535"/>
    <lineage>
        <taxon>Bacteria</taxon>
        <taxon>Pseudomonadati</taxon>
        <taxon>Pseudomonadota</taxon>
        <taxon>Betaproteobacteria</taxon>
        <taxon>Burkholderiales</taxon>
        <taxon>Alcaligenaceae</taxon>
    </lineage>
</organism>
<evidence type="ECO:0000256" key="1">
    <source>
        <dbReference type="SAM" id="Phobius"/>
    </source>
</evidence>
<feature type="domain" description="TadE-like" evidence="2">
    <location>
        <begin position="15"/>
        <end position="57"/>
    </location>
</feature>
<dbReference type="Pfam" id="PF07811">
    <property type="entry name" value="TadE"/>
    <property type="match status" value="1"/>
</dbReference>
<evidence type="ECO:0000313" key="3">
    <source>
        <dbReference type="EMBL" id="GGW89288.1"/>
    </source>
</evidence>
<keyword evidence="1" id="KW-1133">Transmembrane helix</keyword>
<proteinExistence type="predicted"/>
<keyword evidence="4" id="KW-1185">Reference proteome</keyword>
<dbReference type="InterPro" id="IPR012495">
    <property type="entry name" value="TadE-like_dom"/>
</dbReference>
<reference evidence="3" key="2">
    <citation type="submission" date="2020-09" db="EMBL/GenBank/DDBJ databases">
        <authorList>
            <person name="Sun Q."/>
            <person name="Kim S."/>
        </authorList>
    </citation>
    <scope>NUCLEOTIDE SEQUENCE</scope>
    <source>
        <strain evidence="3">KCTC 23732</strain>
    </source>
</reference>
<feature type="transmembrane region" description="Helical" evidence="1">
    <location>
        <begin position="21"/>
        <end position="43"/>
    </location>
</feature>
<keyword evidence="1" id="KW-0472">Membrane</keyword>
<name>A0A918JMB6_9BURK</name>
<reference evidence="3" key="1">
    <citation type="journal article" date="2014" name="Int. J. Syst. Evol. Microbiol.">
        <title>Complete genome sequence of Corynebacterium casei LMG S-19264T (=DSM 44701T), isolated from a smear-ripened cheese.</title>
        <authorList>
            <consortium name="US DOE Joint Genome Institute (JGI-PGF)"/>
            <person name="Walter F."/>
            <person name="Albersmeier A."/>
            <person name="Kalinowski J."/>
            <person name="Ruckert C."/>
        </authorList>
    </citation>
    <scope>NUCLEOTIDE SEQUENCE</scope>
    <source>
        <strain evidence="3">KCTC 23732</strain>
    </source>
</reference>